<dbReference type="PATRIC" id="fig|576611.7.peg.1464"/>
<dbReference type="GO" id="GO:0003700">
    <property type="term" value="F:DNA-binding transcription factor activity"/>
    <property type="evidence" value="ECO:0007669"/>
    <property type="project" value="InterPro"/>
</dbReference>
<gene>
    <name evidence="5" type="ORF">CL55_00014400</name>
</gene>
<dbReference type="EMBL" id="CP007501">
    <property type="protein sequence ID" value="AKD25773.1"/>
    <property type="molecule type" value="Genomic_DNA"/>
</dbReference>
<dbReference type="InterPro" id="IPR011663">
    <property type="entry name" value="UTRA"/>
</dbReference>
<dbReference type="Pfam" id="PF07702">
    <property type="entry name" value="UTRA"/>
    <property type="match status" value="1"/>
</dbReference>
<proteinExistence type="predicted"/>
<dbReference type="Gene3D" id="1.10.10.10">
    <property type="entry name" value="Winged helix-like DNA-binding domain superfamily/Winged helix DNA-binding domain"/>
    <property type="match status" value="1"/>
</dbReference>
<dbReference type="InterPro" id="IPR000524">
    <property type="entry name" value="Tscrpt_reg_HTH_GntR"/>
</dbReference>
<dbReference type="HOGENOM" id="CLU_063236_4_2_4"/>
<dbReference type="OrthoDB" id="2530535at2"/>
<dbReference type="SMART" id="SM00866">
    <property type="entry name" value="UTRA"/>
    <property type="match status" value="1"/>
</dbReference>
<dbReference type="PANTHER" id="PTHR44846:SF1">
    <property type="entry name" value="MANNOSYL-D-GLYCERATE TRANSPORT_METABOLISM SYSTEM REPRESSOR MNGR-RELATED"/>
    <property type="match status" value="1"/>
</dbReference>
<sequence>MRNLTAYEEVKQKITEDLVRGRYPMGQALPAEKDLSKELDVSIGTLRKAVDELVAEGIVVRRQGRGTYVVEHDLKRLLYYFFHIVKHDAEKKVYPKVELVSLISATANKEEASKLGIKEGAPVWRITNRLSLEDQCVMIDQITLDKQRFKNLTRADFIERKGSIYQMYQMEYGQTVVRSSERLRAGLAGKQHAEWLGLNPESPVLVIRRVALGIQDEPLEWRVSTLNTTQHEYFSELVA</sequence>
<dbReference type="RefSeq" id="WP_046330489.1">
    <property type="nucleotide sequence ID" value="NZ_CP007501.1"/>
</dbReference>
<dbReference type="SUPFAM" id="SSF46785">
    <property type="entry name" value="Winged helix' DNA-binding domain"/>
    <property type="match status" value="1"/>
</dbReference>
<keyword evidence="2" id="KW-0238">DNA-binding</keyword>
<organism evidence="5 6">
    <name type="scientific">Polynucleobacter duraquae</name>
    <dbReference type="NCBI Taxonomy" id="1835254"/>
    <lineage>
        <taxon>Bacteria</taxon>
        <taxon>Pseudomonadati</taxon>
        <taxon>Pseudomonadota</taxon>
        <taxon>Betaproteobacteria</taxon>
        <taxon>Burkholderiales</taxon>
        <taxon>Burkholderiaceae</taxon>
        <taxon>Polynucleobacter</taxon>
    </lineage>
</organism>
<keyword evidence="1" id="KW-0805">Transcription regulation</keyword>
<accession>A0A0E3V1T5</accession>
<evidence type="ECO:0000256" key="1">
    <source>
        <dbReference type="ARBA" id="ARBA00023015"/>
    </source>
</evidence>
<keyword evidence="3" id="KW-0804">Transcription</keyword>
<dbReference type="InterPro" id="IPR036388">
    <property type="entry name" value="WH-like_DNA-bd_sf"/>
</dbReference>
<evidence type="ECO:0000256" key="3">
    <source>
        <dbReference type="ARBA" id="ARBA00023163"/>
    </source>
</evidence>
<reference evidence="5 6" key="1">
    <citation type="submission" date="2014-03" db="EMBL/GenBank/DDBJ databases">
        <title>Genome of Polynucleobacter strain MWH-MoK4.</title>
        <authorList>
            <person name="Hahn M.W."/>
        </authorList>
    </citation>
    <scope>NUCLEOTIDE SEQUENCE [LARGE SCALE GENOMIC DNA]</scope>
    <source>
        <strain evidence="5 6">MWH-MoK4</strain>
    </source>
</reference>
<dbReference type="STRING" id="1835254.CL55_00014400"/>
<dbReference type="SUPFAM" id="SSF64288">
    <property type="entry name" value="Chorismate lyase-like"/>
    <property type="match status" value="1"/>
</dbReference>
<dbReference type="InterPro" id="IPR028978">
    <property type="entry name" value="Chorismate_lyase_/UTRA_dom_sf"/>
</dbReference>
<dbReference type="PROSITE" id="PS50949">
    <property type="entry name" value="HTH_GNTR"/>
    <property type="match status" value="1"/>
</dbReference>
<evidence type="ECO:0000259" key="4">
    <source>
        <dbReference type="PROSITE" id="PS50949"/>
    </source>
</evidence>
<dbReference type="Proteomes" id="UP000061135">
    <property type="component" value="Chromosome"/>
</dbReference>
<dbReference type="GO" id="GO:0045892">
    <property type="term" value="P:negative regulation of DNA-templated transcription"/>
    <property type="evidence" value="ECO:0007669"/>
    <property type="project" value="TreeGrafter"/>
</dbReference>
<dbReference type="PANTHER" id="PTHR44846">
    <property type="entry name" value="MANNOSYL-D-GLYCERATE TRANSPORT/METABOLISM SYSTEM REPRESSOR MNGR-RELATED"/>
    <property type="match status" value="1"/>
</dbReference>
<evidence type="ECO:0000313" key="6">
    <source>
        <dbReference type="Proteomes" id="UP000061135"/>
    </source>
</evidence>
<dbReference type="Gene3D" id="3.40.1410.10">
    <property type="entry name" value="Chorismate lyase-like"/>
    <property type="match status" value="1"/>
</dbReference>
<protein>
    <submittedName>
        <fullName evidence="5">Transcriptional regulator</fullName>
    </submittedName>
</protein>
<name>A0A0E3V1T5_9BURK</name>
<dbReference type="KEGG" id="pdq:CL55_00014400"/>
<dbReference type="Pfam" id="PF00392">
    <property type="entry name" value="GntR"/>
    <property type="match status" value="1"/>
</dbReference>
<keyword evidence="6" id="KW-1185">Reference proteome</keyword>
<evidence type="ECO:0000256" key="2">
    <source>
        <dbReference type="ARBA" id="ARBA00023125"/>
    </source>
</evidence>
<evidence type="ECO:0000313" key="5">
    <source>
        <dbReference type="EMBL" id="AKD25773.1"/>
    </source>
</evidence>
<dbReference type="InterPro" id="IPR050679">
    <property type="entry name" value="Bact_HTH_transcr_reg"/>
</dbReference>
<dbReference type="CDD" id="cd07377">
    <property type="entry name" value="WHTH_GntR"/>
    <property type="match status" value="1"/>
</dbReference>
<dbReference type="SMART" id="SM00345">
    <property type="entry name" value="HTH_GNTR"/>
    <property type="match status" value="1"/>
</dbReference>
<feature type="domain" description="HTH gntR-type" evidence="4">
    <location>
        <begin position="4"/>
        <end position="72"/>
    </location>
</feature>
<dbReference type="GO" id="GO:0003677">
    <property type="term" value="F:DNA binding"/>
    <property type="evidence" value="ECO:0007669"/>
    <property type="project" value="UniProtKB-KW"/>
</dbReference>
<dbReference type="PRINTS" id="PR00035">
    <property type="entry name" value="HTHGNTR"/>
</dbReference>
<dbReference type="InterPro" id="IPR036390">
    <property type="entry name" value="WH_DNA-bd_sf"/>
</dbReference>
<dbReference type="AlphaFoldDB" id="A0A0E3V1T5"/>